<dbReference type="InterPro" id="IPR042488">
    <property type="entry name" value="Rad4_BHD3_sf"/>
</dbReference>
<evidence type="ECO:0000313" key="10">
    <source>
        <dbReference type="EMBL" id="KAF2772403.1"/>
    </source>
</evidence>
<evidence type="ECO:0000256" key="2">
    <source>
        <dbReference type="ARBA" id="ARBA00009525"/>
    </source>
</evidence>
<evidence type="ECO:0000259" key="8">
    <source>
        <dbReference type="SMART" id="SM01031"/>
    </source>
</evidence>
<feature type="region of interest" description="Disordered" evidence="6">
    <location>
        <begin position="353"/>
        <end position="377"/>
    </location>
</feature>
<dbReference type="SUPFAM" id="SSF54001">
    <property type="entry name" value="Cysteine proteinases"/>
    <property type="match status" value="1"/>
</dbReference>
<dbReference type="Gene3D" id="3.30.60.290">
    <property type="entry name" value="Rad4, beta-hairpin domain BHD2"/>
    <property type="match status" value="1"/>
</dbReference>
<dbReference type="InterPro" id="IPR004583">
    <property type="entry name" value="DNA_repair_Rad4"/>
</dbReference>
<dbReference type="GO" id="GO:0003684">
    <property type="term" value="F:damaged DNA binding"/>
    <property type="evidence" value="ECO:0007669"/>
    <property type="project" value="InterPro"/>
</dbReference>
<gene>
    <name evidence="10" type="ORF">EJ03DRAFT_267015</name>
</gene>
<feature type="domain" description="Rad4 beta-hairpin" evidence="8">
    <location>
        <begin position="560"/>
        <end position="622"/>
    </location>
</feature>
<dbReference type="SMART" id="SM01030">
    <property type="entry name" value="BHD_1"/>
    <property type="match status" value="1"/>
</dbReference>
<evidence type="ECO:0000256" key="3">
    <source>
        <dbReference type="ARBA" id="ARBA00022763"/>
    </source>
</evidence>
<dbReference type="Pfam" id="PF10403">
    <property type="entry name" value="BHD_1"/>
    <property type="match status" value="1"/>
</dbReference>
<dbReference type="PANTHER" id="PTHR12135:SF0">
    <property type="entry name" value="DNA REPAIR PROTEIN COMPLEMENTING XP-C CELLS"/>
    <property type="match status" value="1"/>
</dbReference>
<name>A0A6G1LHG9_9PEZI</name>
<keyword evidence="4" id="KW-0234">DNA repair</keyword>
<dbReference type="InterPro" id="IPR038765">
    <property type="entry name" value="Papain-like_cys_pep_sf"/>
</dbReference>
<dbReference type="Pfam" id="PF10405">
    <property type="entry name" value="BHD_3"/>
    <property type="match status" value="1"/>
</dbReference>
<dbReference type="Pfam" id="PF03835">
    <property type="entry name" value="Rad4"/>
    <property type="match status" value="1"/>
</dbReference>
<dbReference type="PANTHER" id="PTHR12135">
    <property type="entry name" value="DNA REPAIR PROTEIN XP-C / RAD4"/>
    <property type="match status" value="1"/>
</dbReference>
<feature type="domain" description="Rad4 beta-hairpin" evidence="7">
    <location>
        <begin position="500"/>
        <end position="558"/>
    </location>
</feature>
<dbReference type="Gene3D" id="3.90.260.10">
    <property type="entry name" value="Transglutaminase-like"/>
    <property type="match status" value="1"/>
</dbReference>
<accession>A0A6G1LHG9</accession>
<feature type="region of interest" description="Disordered" evidence="6">
    <location>
        <begin position="62"/>
        <end position="84"/>
    </location>
</feature>
<dbReference type="GO" id="GO:0005737">
    <property type="term" value="C:cytoplasm"/>
    <property type="evidence" value="ECO:0007669"/>
    <property type="project" value="TreeGrafter"/>
</dbReference>
<evidence type="ECO:0000259" key="7">
    <source>
        <dbReference type="SMART" id="SM01030"/>
    </source>
</evidence>
<dbReference type="InterPro" id="IPR036985">
    <property type="entry name" value="Transglutaminase-like_sf"/>
</dbReference>
<keyword evidence="5" id="KW-0539">Nucleus</keyword>
<feature type="compositionally biased region" description="Basic residues" evidence="6">
    <location>
        <begin position="1"/>
        <end position="10"/>
    </location>
</feature>
<dbReference type="Gene3D" id="2.20.20.110">
    <property type="entry name" value="Rad4, beta-hairpin domain BHD1"/>
    <property type="match status" value="1"/>
</dbReference>
<dbReference type="Gene3D" id="3.30.70.2460">
    <property type="entry name" value="Rad4, beta-hairpin domain BHD3"/>
    <property type="match status" value="1"/>
</dbReference>
<evidence type="ECO:0000256" key="5">
    <source>
        <dbReference type="ARBA" id="ARBA00023242"/>
    </source>
</evidence>
<sequence length="743" mass="82770">MAPSRGRARGRGAVNRASRQSTRSTAKDATAHVYQDMLSEAAVVDPDPISDRPLKRRRLVREVSIPSASPSNAKQPPADVDIGNESEPAARLQTAQLSSDDEDESDFGFEDVDLGAPSTGIELDDAEIADIAIPVDQNVTPKRKTPTKRRPVTAVEKARRLLVHKAHILCLLSHCIYVNSWINAVASDDSIAPKLAGNAKRFFTVRHGAGQFEQNKTFMRGLQNAVDDFSLRYTVTSPGMRKAQWDAGADDKSDIEPVDKDDFLRAARKMQGSRDTGDQLFCAMLRSIGVEARMVCSLQSLPFASVATKNATPQKLVKRTVYAIASDTDPDKSEVSADDTAITTSRTIGKVPSARRRLGQPSFSPATVAPITPPKPRKTVHKQSYPVFWVEAFDDSHQKWIPVDPIVTRTINKPLVLEPPGSYEHNQLSYAIAFEANCVAKDVTRRYAKAYNAKTRRQRVERTGDSGHAWWKKTMRFFRRRGDHLDRDQVEDAELAQREAKEGMPANVQDFKDHPVYALERHLKRHEVIYPRREVGKANAGTAKNPRMEAVFRRKDVLVCKSAVKWYRSGRVVKEGEQPRKHLSAVARQRRPTPIDEDDEEAETQRRTALYSLDQTDVYVPPPVSATGKIPRNAFGNLDIYVPSMVPAGGVHIRHPLTTQAAQILKIDSVEAVVGFSFKGRQGTAVVEGAVVAERYAAAVRAVIEGLEWQAEEERGLQRSLVALRLWKRFLTGLRVKERVAAY</sequence>
<dbReference type="Pfam" id="PF10404">
    <property type="entry name" value="BHD_2"/>
    <property type="match status" value="1"/>
</dbReference>
<dbReference type="Proteomes" id="UP000799436">
    <property type="component" value="Unassembled WGS sequence"/>
</dbReference>
<evidence type="ECO:0000256" key="1">
    <source>
        <dbReference type="ARBA" id="ARBA00004123"/>
    </source>
</evidence>
<dbReference type="AlphaFoldDB" id="A0A6G1LHG9"/>
<dbReference type="GO" id="GO:0071942">
    <property type="term" value="C:XPC complex"/>
    <property type="evidence" value="ECO:0007669"/>
    <property type="project" value="TreeGrafter"/>
</dbReference>
<dbReference type="GO" id="GO:0003697">
    <property type="term" value="F:single-stranded DNA binding"/>
    <property type="evidence" value="ECO:0007669"/>
    <property type="project" value="TreeGrafter"/>
</dbReference>
<feature type="non-terminal residue" evidence="10">
    <location>
        <position position="743"/>
    </location>
</feature>
<dbReference type="OrthoDB" id="300780at2759"/>
<protein>
    <submittedName>
        <fullName evidence="10">Rad4-domain-containing protein</fullName>
    </submittedName>
</protein>
<keyword evidence="11" id="KW-1185">Reference proteome</keyword>
<dbReference type="InterPro" id="IPR018327">
    <property type="entry name" value="BHD_2"/>
</dbReference>
<keyword evidence="3" id="KW-0227">DNA damage</keyword>
<comment type="subcellular location">
    <subcellularLocation>
        <location evidence="1">Nucleus</location>
    </subcellularLocation>
</comment>
<comment type="similarity">
    <text evidence="2">Belongs to the XPC family.</text>
</comment>
<dbReference type="InterPro" id="IPR018328">
    <property type="entry name" value="Rad4_beta-hairpin_dom3"/>
</dbReference>
<dbReference type="InterPro" id="IPR018326">
    <property type="entry name" value="Rad4_beta-hairpin_dom1"/>
</dbReference>
<organism evidence="10 11">
    <name type="scientific">Teratosphaeria nubilosa</name>
    <dbReference type="NCBI Taxonomy" id="161662"/>
    <lineage>
        <taxon>Eukaryota</taxon>
        <taxon>Fungi</taxon>
        <taxon>Dikarya</taxon>
        <taxon>Ascomycota</taxon>
        <taxon>Pezizomycotina</taxon>
        <taxon>Dothideomycetes</taxon>
        <taxon>Dothideomycetidae</taxon>
        <taxon>Mycosphaerellales</taxon>
        <taxon>Teratosphaeriaceae</taxon>
        <taxon>Teratosphaeria</taxon>
    </lineage>
</organism>
<feature type="region of interest" description="Disordered" evidence="6">
    <location>
        <begin position="1"/>
        <end position="32"/>
    </location>
</feature>
<dbReference type="GO" id="GO:0000111">
    <property type="term" value="C:nucleotide-excision repair factor 2 complex"/>
    <property type="evidence" value="ECO:0007669"/>
    <property type="project" value="TreeGrafter"/>
</dbReference>
<dbReference type="SMART" id="SM01032">
    <property type="entry name" value="BHD_3"/>
    <property type="match status" value="1"/>
</dbReference>
<reference evidence="10" key="1">
    <citation type="journal article" date="2020" name="Stud. Mycol.">
        <title>101 Dothideomycetes genomes: a test case for predicting lifestyles and emergence of pathogens.</title>
        <authorList>
            <person name="Haridas S."/>
            <person name="Albert R."/>
            <person name="Binder M."/>
            <person name="Bloem J."/>
            <person name="Labutti K."/>
            <person name="Salamov A."/>
            <person name="Andreopoulos B."/>
            <person name="Baker S."/>
            <person name="Barry K."/>
            <person name="Bills G."/>
            <person name="Bluhm B."/>
            <person name="Cannon C."/>
            <person name="Castanera R."/>
            <person name="Culley D."/>
            <person name="Daum C."/>
            <person name="Ezra D."/>
            <person name="Gonzalez J."/>
            <person name="Henrissat B."/>
            <person name="Kuo A."/>
            <person name="Liang C."/>
            <person name="Lipzen A."/>
            <person name="Lutzoni F."/>
            <person name="Magnuson J."/>
            <person name="Mondo S."/>
            <person name="Nolan M."/>
            <person name="Ohm R."/>
            <person name="Pangilinan J."/>
            <person name="Park H.-J."/>
            <person name="Ramirez L."/>
            <person name="Alfaro M."/>
            <person name="Sun H."/>
            <person name="Tritt A."/>
            <person name="Yoshinaga Y."/>
            <person name="Zwiers L.-H."/>
            <person name="Turgeon B."/>
            <person name="Goodwin S."/>
            <person name="Spatafora J."/>
            <person name="Crous P."/>
            <person name="Grigoriev I."/>
        </authorList>
    </citation>
    <scope>NUCLEOTIDE SEQUENCE</scope>
    <source>
        <strain evidence="10">CBS 116005</strain>
    </source>
</reference>
<evidence type="ECO:0000256" key="4">
    <source>
        <dbReference type="ARBA" id="ARBA00023204"/>
    </source>
</evidence>
<proteinExistence type="inferred from homology"/>
<dbReference type="GO" id="GO:0006289">
    <property type="term" value="P:nucleotide-excision repair"/>
    <property type="evidence" value="ECO:0007669"/>
    <property type="project" value="InterPro"/>
</dbReference>
<feature type="region of interest" description="Disordered" evidence="6">
    <location>
        <begin position="577"/>
        <end position="604"/>
    </location>
</feature>
<dbReference type="SMART" id="SM01031">
    <property type="entry name" value="BHD_2"/>
    <property type="match status" value="1"/>
</dbReference>
<evidence type="ECO:0000313" key="11">
    <source>
        <dbReference type="Proteomes" id="UP000799436"/>
    </source>
</evidence>
<dbReference type="EMBL" id="ML995815">
    <property type="protein sequence ID" value="KAF2772403.1"/>
    <property type="molecule type" value="Genomic_DNA"/>
</dbReference>
<feature type="domain" description="Rad4 beta-hairpin" evidence="9">
    <location>
        <begin position="630"/>
        <end position="704"/>
    </location>
</feature>
<evidence type="ECO:0000259" key="9">
    <source>
        <dbReference type="SMART" id="SM01032"/>
    </source>
</evidence>
<dbReference type="InterPro" id="IPR018325">
    <property type="entry name" value="Rad4/PNGase_transGLS-fold"/>
</dbReference>
<dbReference type="GO" id="GO:0006298">
    <property type="term" value="P:mismatch repair"/>
    <property type="evidence" value="ECO:0007669"/>
    <property type="project" value="TreeGrafter"/>
</dbReference>
<evidence type="ECO:0000256" key="6">
    <source>
        <dbReference type="SAM" id="MobiDB-lite"/>
    </source>
</evidence>